<proteinExistence type="inferred from homology"/>
<keyword evidence="3 10" id="KW-0808">Transferase</keyword>
<dbReference type="UniPathway" id="UPA00060">
    <property type="reaction ID" value="UER00141"/>
</dbReference>
<dbReference type="PANTHER" id="PTHR20857:SF15">
    <property type="entry name" value="THIAMINE-PHOSPHATE SYNTHASE"/>
    <property type="match status" value="1"/>
</dbReference>
<evidence type="ECO:0000256" key="8">
    <source>
        <dbReference type="ARBA" id="ARBA00047851"/>
    </source>
</evidence>
<dbReference type="HAMAP" id="MF_00097">
    <property type="entry name" value="TMP_synthase"/>
    <property type="match status" value="1"/>
</dbReference>
<feature type="binding site" evidence="10">
    <location>
        <position position="74"/>
    </location>
    <ligand>
        <name>4-amino-2-methyl-5-(diphosphooxymethyl)pyrimidine</name>
        <dbReference type="ChEBI" id="CHEBI:57841"/>
    </ligand>
</feature>
<keyword evidence="5 10" id="KW-0460">Magnesium</keyword>
<comment type="pathway">
    <text evidence="2 10 12">Cofactor biosynthesis; thiamine diphosphate biosynthesis; thiamine phosphate from 4-amino-2-methyl-5-diphosphomethylpyrimidine and 4-methyl-5-(2-phosphoethyl)-thiazole: step 1/1.</text>
</comment>
<reference evidence="15" key="1">
    <citation type="journal article" date="2021" name="Int. J. Syst. Evol. Microbiol.">
        <title>Actinocatenispora comari sp. nov., an endophytic actinomycete isolated from aerial parts of Comarum salesowianum.</title>
        <authorList>
            <person name="Oyunbileg N."/>
            <person name="Iizaka Y."/>
            <person name="Hamada M."/>
            <person name="Davaapurev B.O."/>
            <person name="Fukumoto A."/>
            <person name="Tsetseg B."/>
            <person name="Kato F."/>
            <person name="Tamura T."/>
            <person name="Batkhuu J."/>
            <person name="Anzai Y."/>
        </authorList>
    </citation>
    <scope>NUCLEOTIDE SEQUENCE [LARGE SCALE GENOMIC DNA]</scope>
    <source>
        <strain evidence="15">NUM-2625</strain>
    </source>
</reference>
<evidence type="ECO:0000256" key="12">
    <source>
        <dbReference type="RuleBase" id="RU004253"/>
    </source>
</evidence>
<comment type="function">
    <text evidence="1 10">Condenses 4-methyl-5-(beta-hydroxyethyl)thiazole monophosphate (THZ-P) and 2-methyl-4-amino-5-hydroxymethyl pyrimidine pyrophosphate (HMP-PP) to form thiamine monophosphate (TMP).</text>
</comment>
<dbReference type="AlphaFoldDB" id="A0A8J4AIJ6"/>
<dbReference type="InterPro" id="IPR013785">
    <property type="entry name" value="Aldolase_TIM"/>
</dbReference>
<feature type="binding site" evidence="10">
    <location>
        <position position="175"/>
    </location>
    <ligand>
        <name>2-[(2R,5Z)-2-carboxy-4-methylthiazol-5(2H)-ylidene]ethyl phosphate</name>
        <dbReference type="ChEBI" id="CHEBI:62899"/>
    </ligand>
</feature>
<dbReference type="EC" id="2.5.1.3" evidence="10"/>
<dbReference type="RefSeq" id="WP_207127817.1">
    <property type="nucleotide sequence ID" value="NZ_BOPO01000113.1"/>
</dbReference>
<feature type="domain" description="Thiamine phosphate synthase/TenI" evidence="13">
    <location>
        <begin position="11"/>
        <end position="198"/>
    </location>
</feature>
<evidence type="ECO:0000256" key="11">
    <source>
        <dbReference type="RuleBase" id="RU003826"/>
    </source>
</evidence>
<evidence type="ECO:0000256" key="3">
    <source>
        <dbReference type="ARBA" id="ARBA00022679"/>
    </source>
</evidence>
<comment type="caution">
    <text evidence="10">Lacks conserved residue(s) required for the propagation of feature annotation.</text>
</comment>
<dbReference type="SUPFAM" id="SSF51391">
    <property type="entry name" value="Thiamin phosphate synthase"/>
    <property type="match status" value="1"/>
</dbReference>
<keyword evidence="15" id="KW-1185">Reference proteome</keyword>
<dbReference type="Gene3D" id="3.20.20.70">
    <property type="entry name" value="Aldolase class I"/>
    <property type="match status" value="1"/>
</dbReference>
<dbReference type="GO" id="GO:0004789">
    <property type="term" value="F:thiamine-phosphate diphosphorylase activity"/>
    <property type="evidence" value="ECO:0007669"/>
    <property type="project" value="UniProtKB-UniRule"/>
</dbReference>
<evidence type="ECO:0000256" key="9">
    <source>
        <dbReference type="ARBA" id="ARBA00047883"/>
    </source>
</evidence>
<evidence type="ECO:0000256" key="5">
    <source>
        <dbReference type="ARBA" id="ARBA00022842"/>
    </source>
</evidence>
<feature type="binding site" evidence="10">
    <location>
        <begin position="144"/>
        <end position="146"/>
    </location>
    <ligand>
        <name>2-[(2R,5Z)-2-carboxy-4-methylthiazol-5(2H)-ylidene]ethyl phosphate</name>
        <dbReference type="ChEBI" id="CHEBI:62899"/>
    </ligand>
</feature>
<dbReference type="EMBL" id="BOPO01000113">
    <property type="protein sequence ID" value="GIL30185.1"/>
    <property type="molecule type" value="Genomic_DNA"/>
</dbReference>
<dbReference type="PANTHER" id="PTHR20857">
    <property type="entry name" value="THIAMINE-PHOSPHATE PYROPHOSPHORYLASE"/>
    <property type="match status" value="1"/>
</dbReference>
<dbReference type="GO" id="GO:0009228">
    <property type="term" value="P:thiamine biosynthetic process"/>
    <property type="evidence" value="ECO:0007669"/>
    <property type="project" value="UniProtKB-KW"/>
</dbReference>
<dbReference type="InterPro" id="IPR036206">
    <property type="entry name" value="ThiamineP_synth_sf"/>
</dbReference>
<name>A0A8J4AIJ6_9ACTN</name>
<evidence type="ECO:0000313" key="14">
    <source>
        <dbReference type="EMBL" id="GIL30185.1"/>
    </source>
</evidence>
<organism evidence="14 15">
    <name type="scientific">Actinocatenispora comari</name>
    <dbReference type="NCBI Taxonomy" id="2807577"/>
    <lineage>
        <taxon>Bacteria</taxon>
        <taxon>Bacillati</taxon>
        <taxon>Actinomycetota</taxon>
        <taxon>Actinomycetes</taxon>
        <taxon>Micromonosporales</taxon>
        <taxon>Micromonosporaceae</taxon>
        <taxon>Actinocatenispora</taxon>
    </lineage>
</organism>
<comment type="catalytic activity">
    <reaction evidence="9 10 11">
        <text>2-[(2R,5Z)-2-carboxy-4-methylthiazol-5(2H)-ylidene]ethyl phosphate + 4-amino-2-methyl-5-(diphosphooxymethyl)pyrimidine + 2 H(+) = thiamine phosphate + CO2 + diphosphate</text>
        <dbReference type="Rhea" id="RHEA:47844"/>
        <dbReference type="ChEBI" id="CHEBI:15378"/>
        <dbReference type="ChEBI" id="CHEBI:16526"/>
        <dbReference type="ChEBI" id="CHEBI:33019"/>
        <dbReference type="ChEBI" id="CHEBI:37575"/>
        <dbReference type="ChEBI" id="CHEBI:57841"/>
        <dbReference type="ChEBI" id="CHEBI:62899"/>
        <dbReference type="EC" id="2.5.1.3"/>
    </reaction>
</comment>
<feature type="binding site" evidence="10">
    <location>
        <position position="118"/>
    </location>
    <ligand>
        <name>4-amino-2-methyl-5-(diphosphooxymethyl)pyrimidine</name>
        <dbReference type="ChEBI" id="CHEBI:57841"/>
    </ligand>
</feature>
<accession>A0A8J4AIJ6</accession>
<keyword evidence="4 10" id="KW-0479">Metal-binding</keyword>
<evidence type="ECO:0000256" key="2">
    <source>
        <dbReference type="ARBA" id="ARBA00005165"/>
    </source>
</evidence>
<evidence type="ECO:0000256" key="10">
    <source>
        <dbReference type="HAMAP-Rule" id="MF_00097"/>
    </source>
</evidence>
<evidence type="ECO:0000259" key="13">
    <source>
        <dbReference type="Pfam" id="PF02581"/>
    </source>
</evidence>
<keyword evidence="6 10" id="KW-0784">Thiamine biosynthesis</keyword>
<feature type="binding site" evidence="10">
    <location>
        <position position="75"/>
    </location>
    <ligand>
        <name>Mg(2+)</name>
        <dbReference type="ChEBI" id="CHEBI:18420"/>
    </ligand>
</feature>
<evidence type="ECO:0000256" key="6">
    <source>
        <dbReference type="ARBA" id="ARBA00022977"/>
    </source>
</evidence>
<evidence type="ECO:0000256" key="1">
    <source>
        <dbReference type="ARBA" id="ARBA00003814"/>
    </source>
</evidence>
<dbReference type="Pfam" id="PF02581">
    <property type="entry name" value="TMP-TENI"/>
    <property type="match status" value="1"/>
</dbReference>
<dbReference type="CDD" id="cd00564">
    <property type="entry name" value="TMP_TenI"/>
    <property type="match status" value="1"/>
</dbReference>
<dbReference type="InterPro" id="IPR034291">
    <property type="entry name" value="TMP_synthase"/>
</dbReference>
<comment type="cofactor">
    <cofactor evidence="10">
        <name>Mg(2+)</name>
        <dbReference type="ChEBI" id="CHEBI:18420"/>
    </cofactor>
    <text evidence="10">Binds 1 Mg(2+) ion per subunit.</text>
</comment>
<protein>
    <recommendedName>
        <fullName evidence="10">Thiamine-phosphate synthase</fullName>
        <shortName evidence="10">TP synthase</shortName>
        <shortName evidence="10">TPS</shortName>
        <ecNumber evidence="10">2.5.1.3</ecNumber>
    </recommendedName>
    <alternativeName>
        <fullName evidence="10">Thiamine-phosphate pyrophosphorylase</fullName>
        <shortName evidence="10">TMP pyrophosphorylase</shortName>
        <shortName evidence="10">TMP-PPase</shortName>
    </alternativeName>
</protein>
<evidence type="ECO:0000256" key="4">
    <source>
        <dbReference type="ARBA" id="ARBA00022723"/>
    </source>
</evidence>
<comment type="similarity">
    <text evidence="10 11">Belongs to the thiamine-phosphate synthase family.</text>
</comment>
<comment type="catalytic activity">
    <reaction evidence="7 10 11">
        <text>4-methyl-5-(2-phosphooxyethyl)-thiazole + 4-amino-2-methyl-5-(diphosphooxymethyl)pyrimidine + H(+) = thiamine phosphate + diphosphate</text>
        <dbReference type="Rhea" id="RHEA:22328"/>
        <dbReference type="ChEBI" id="CHEBI:15378"/>
        <dbReference type="ChEBI" id="CHEBI:33019"/>
        <dbReference type="ChEBI" id="CHEBI:37575"/>
        <dbReference type="ChEBI" id="CHEBI:57841"/>
        <dbReference type="ChEBI" id="CHEBI:58296"/>
        <dbReference type="EC" id="2.5.1.3"/>
    </reaction>
</comment>
<comment type="caution">
    <text evidence="14">The sequence shown here is derived from an EMBL/GenBank/DDBJ whole genome shotgun (WGS) entry which is preliminary data.</text>
</comment>
<feature type="binding site" evidence="10">
    <location>
        <position position="99"/>
    </location>
    <ligand>
        <name>Mg(2+)</name>
        <dbReference type="ChEBI" id="CHEBI:18420"/>
    </ligand>
</feature>
<dbReference type="GO" id="GO:0005737">
    <property type="term" value="C:cytoplasm"/>
    <property type="evidence" value="ECO:0007669"/>
    <property type="project" value="TreeGrafter"/>
</dbReference>
<dbReference type="GO" id="GO:0009229">
    <property type="term" value="P:thiamine diphosphate biosynthetic process"/>
    <property type="evidence" value="ECO:0007669"/>
    <property type="project" value="UniProtKB-UniRule"/>
</dbReference>
<feature type="binding site" evidence="10">
    <location>
        <begin position="43"/>
        <end position="47"/>
    </location>
    <ligand>
        <name>4-amino-2-methyl-5-(diphosphooxymethyl)pyrimidine</name>
        <dbReference type="ChEBI" id="CHEBI:57841"/>
    </ligand>
</feature>
<dbReference type="Proteomes" id="UP000614996">
    <property type="component" value="Unassembled WGS sequence"/>
</dbReference>
<sequence>MSDATPPDLSIYLIADVPSCLSAGRTVEETVAAAARGGVSAVQLRDKHARGGELLDTVARVARALPPHVPLIVNDRVDVYLAARLAGIRVAGVHIGQSDLPVPATRTLIGPDALLGLSASTADQLAAANRAPVDYVGIGALHATGTKQDAPPPLGTDGFRRLVPRCRRPVVAIGGISVDDLPALRAAGAAGAAVAAAVCRATDPRAAASRLAAAWREAA</sequence>
<comment type="catalytic activity">
    <reaction evidence="8 10 11">
        <text>2-(2-carboxy-4-methylthiazol-5-yl)ethyl phosphate + 4-amino-2-methyl-5-(diphosphooxymethyl)pyrimidine + 2 H(+) = thiamine phosphate + CO2 + diphosphate</text>
        <dbReference type="Rhea" id="RHEA:47848"/>
        <dbReference type="ChEBI" id="CHEBI:15378"/>
        <dbReference type="ChEBI" id="CHEBI:16526"/>
        <dbReference type="ChEBI" id="CHEBI:33019"/>
        <dbReference type="ChEBI" id="CHEBI:37575"/>
        <dbReference type="ChEBI" id="CHEBI:57841"/>
        <dbReference type="ChEBI" id="CHEBI:62890"/>
        <dbReference type="EC" id="2.5.1.3"/>
    </reaction>
</comment>
<evidence type="ECO:0000313" key="15">
    <source>
        <dbReference type="Proteomes" id="UP000614996"/>
    </source>
</evidence>
<dbReference type="GO" id="GO:0000287">
    <property type="term" value="F:magnesium ion binding"/>
    <property type="evidence" value="ECO:0007669"/>
    <property type="project" value="UniProtKB-UniRule"/>
</dbReference>
<dbReference type="InterPro" id="IPR022998">
    <property type="entry name" value="ThiamineP_synth_TenI"/>
</dbReference>
<feature type="binding site" evidence="10">
    <location>
        <position position="147"/>
    </location>
    <ligand>
        <name>4-amino-2-methyl-5-(diphosphooxymethyl)pyrimidine</name>
        <dbReference type="ChEBI" id="CHEBI:57841"/>
    </ligand>
</feature>
<dbReference type="NCBIfam" id="TIGR00693">
    <property type="entry name" value="thiE"/>
    <property type="match status" value="1"/>
</dbReference>
<evidence type="ECO:0000256" key="7">
    <source>
        <dbReference type="ARBA" id="ARBA00047334"/>
    </source>
</evidence>
<gene>
    <name evidence="10 14" type="primary">thiE</name>
    <name evidence="14" type="ORF">NUM_54390</name>
</gene>